<dbReference type="InterPro" id="IPR001680">
    <property type="entry name" value="WD40_rpt"/>
</dbReference>
<keyword evidence="2" id="KW-1185">Reference proteome</keyword>
<organism evidence="1 2">
    <name type="scientific">Paramecium pentaurelia</name>
    <dbReference type="NCBI Taxonomy" id="43138"/>
    <lineage>
        <taxon>Eukaryota</taxon>
        <taxon>Sar</taxon>
        <taxon>Alveolata</taxon>
        <taxon>Ciliophora</taxon>
        <taxon>Intramacronucleata</taxon>
        <taxon>Oligohymenophorea</taxon>
        <taxon>Peniculida</taxon>
        <taxon>Parameciidae</taxon>
        <taxon>Paramecium</taxon>
    </lineage>
</organism>
<dbReference type="EMBL" id="CAJJDO010000013">
    <property type="protein sequence ID" value="CAD8144474.1"/>
    <property type="molecule type" value="Genomic_DNA"/>
</dbReference>
<evidence type="ECO:0000313" key="1">
    <source>
        <dbReference type="EMBL" id="CAD8144474.1"/>
    </source>
</evidence>
<dbReference type="AlphaFoldDB" id="A0A8S1T0F3"/>
<name>A0A8S1T0F3_9CILI</name>
<sequence>MQRIILTIESIGQSQQIKSIKTTNLLIKNKLALFPTFLRISKKLQILHNNKQEQPYQPFTQNYNKGLLKDNKTYPSYAKQKGQKIVEFQILNKQYENQNNGNNNFHYSIFKNKQQSISNQLLYEPFDYNINQQQNKIKQSAQTLSNFQDQQINDNKSQLDLSQISSKSIGPHQVKLTLNLLNLLLIEYEQTLKLMIKVQNIQHQWMVIKNISCSKRYLNQNMGQMNKTIKNYSQETLGLCTMYSTFKNKNYSSGSVDQTGHLWNQCPFWKQIHICEGHEDRIKCLQFFGNFIASGSDDTYVKF</sequence>
<dbReference type="Pfam" id="PF00400">
    <property type="entry name" value="WD40"/>
    <property type="match status" value="1"/>
</dbReference>
<protein>
    <submittedName>
        <fullName evidence="1">Uncharacterized protein</fullName>
    </submittedName>
</protein>
<dbReference type="Proteomes" id="UP000689195">
    <property type="component" value="Unassembled WGS sequence"/>
</dbReference>
<reference evidence="1" key="1">
    <citation type="submission" date="2021-01" db="EMBL/GenBank/DDBJ databases">
        <authorList>
            <consortium name="Genoscope - CEA"/>
            <person name="William W."/>
        </authorList>
    </citation>
    <scope>NUCLEOTIDE SEQUENCE</scope>
</reference>
<accession>A0A8S1T0F3</accession>
<comment type="caution">
    <text evidence="1">The sequence shown here is derived from an EMBL/GenBank/DDBJ whole genome shotgun (WGS) entry which is preliminary data.</text>
</comment>
<evidence type="ECO:0000313" key="2">
    <source>
        <dbReference type="Proteomes" id="UP000689195"/>
    </source>
</evidence>
<proteinExistence type="predicted"/>
<gene>
    <name evidence="1" type="ORF">PPENT_87.1.T0130247</name>
</gene>